<dbReference type="InterPro" id="IPR009000">
    <property type="entry name" value="Transl_B-barrel_sf"/>
</dbReference>
<dbReference type="GO" id="GO:0006364">
    <property type="term" value="P:rRNA processing"/>
    <property type="evidence" value="ECO:0007669"/>
    <property type="project" value="UniProtKB-KW"/>
</dbReference>
<feature type="compositionally biased region" description="Basic residues" evidence="8">
    <location>
        <begin position="260"/>
        <end position="269"/>
    </location>
</feature>
<keyword evidence="3 7" id="KW-0698">rRNA processing</keyword>
<dbReference type="GO" id="GO:0001522">
    <property type="term" value="P:pseudouridine synthesis"/>
    <property type="evidence" value="ECO:0007669"/>
    <property type="project" value="InterPro"/>
</dbReference>
<gene>
    <name evidence="9" type="ORF">RDWZM_007248</name>
</gene>
<dbReference type="FunFam" id="2.40.10.230:FF:000002">
    <property type="entry name" value="H/ACA ribonucleoprotein complex non-core subunit NAF1"/>
    <property type="match status" value="1"/>
</dbReference>
<protein>
    <recommendedName>
        <fullName evidence="7">H/ACA ribonucleoprotein complex subunit</fullName>
    </recommendedName>
</protein>
<dbReference type="InterPro" id="IPR038664">
    <property type="entry name" value="Gar1/Naf1_Cbf5-bd_sf"/>
</dbReference>
<evidence type="ECO:0000256" key="5">
    <source>
        <dbReference type="ARBA" id="ARBA00022884"/>
    </source>
</evidence>
<feature type="region of interest" description="Disordered" evidence="8">
    <location>
        <begin position="231"/>
        <end position="269"/>
    </location>
</feature>
<reference evidence="9" key="1">
    <citation type="submission" date="2022-12" db="EMBL/GenBank/DDBJ databases">
        <title>Genome assemblies of Blomia tropicalis.</title>
        <authorList>
            <person name="Cui Y."/>
        </authorList>
    </citation>
    <scope>NUCLEOTIDE SEQUENCE</scope>
    <source>
        <tissue evidence="9">Adult mites</tissue>
    </source>
</reference>
<comment type="caution">
    <text evidence="9">The sequence shown here is derived from an EMBL/GenBank/DDBJ whole genome shotgun (WGS) entry which is preliminary data.</text>
</comment>
<evidence type="ECO:0000256" key="8">
    <source>
        <dbReference type="SAM" id="MobiDB-lite"/>
    </source>
</evidence>
<evidence type="ECO:0000313" key="10">
    <source>
        <dbReference type="Proteomes" id="UP001142055"/>
    </source>
</evidence>
<dbReference type="InterPro" id="IPR007504">
    <property type="entry name" value="H/ACA_rnp_Gar1/Naf1"/>
</dbReference>
<evidence type="ECO:0000256" key="4">
    <source>
        <dbReference type="ARBA" id="ARBA00022553"/>
    </source>
</evidence>
<comment type="similarity">
    <text evidence="1">Belongs to the NAF1 family.</text>
</comment>
<dbReference type="SUPFAM" id="SSF50447">
    <property type="entry name" value="Translation proteins"/>
    <property type="match status" value="1"/>
</dbReference>
<keyword evidence="2 7" id="KW-0690">Ribosome biogenesis</keyword>
<comment type="function">
    <text evidence="7">Required for ribosome biogenesis. Part of a complex which catalyzes pseudouridylation of rRNA. This involves the isomerization of uridine such that the ribose is subsequently attached to C5, instead of the normal N1. Pseudouridine ("psi") residues may serve to stabilize the conformation of rRNAs.</text>
</comment>
<comment type="subunit">
    <text evidence="7">Component of the small nucleolar ribonucleoprotein particles containing H/ACA-type snoRNAs (H/ACA snoRNPs).</text>
</comment>
<feature type="compositionally biased region" description="Basic and acidic residues" evidence="8">
    <location>
        <begin position="231"/>
        <end position="241"/>
    </location>
</feature>
<keyword evidence="6 7" id="KW-0539">Nucleus</keyword>
<accession>A0A9Q0RP68</accession>
<comment type="similarity">
    <text evidence="7">Belongs to the GAR1 family.</text>
</comment>
<keyword evidence="4" id="KW-0597">Phosphoprotein</keyword>
<proteinExistence type="inferred from homology"/>
<evidence type="ECO:0000256" key="6">
    <source>
        <dbReference type="ARBA" id="ARBA00023242"/>
    </source>
</evidence>
<evidence type="ECO:0000256" key="7">
    <source>
        <dbReference type="RuleBase" id="RU364004"/>
    </source>
</evidence>
<name>A0A9Q0RP68_BLOTA</name>
<dbReference type="EMBL" id="JAPWDV010000002">
    <property type="protein sequence ID" value="KAJ6221436.1"/>
    <property type="molecule type" value="Genomic_DNA"/>
</dbReference>
<dbReference type="Gene3D" id="2.40.10.230">
    <property type="entry name" value="Probable tRNA pseudouridine synthase domain"/>
    <property type="match status" value="1"/>
</dbReference>
<dbReference type="InterPro" id="IPR040309">
    <property type="entry name" value="Naf1"/>
</dbReference>
<dbReference type="Proteomes" id="UP001142055">
    <property type="component" value="Chromosome 2"/>
</dbReference>
<comment type="subcellular location">
    <subcellularLocation>
        <location evidence="7">Nucleus</location>
        <location evidence="7">Nucleolus</location>
    </subcellularLocation>
</comment>
<dbReference type="GO" id="GO:0005732">
    <property type="term" value="C:sno(s)RNA-containing ribonucleoprotein complex"/>
    <property type="evidence" value="ECO:0007669"/>
    <property type="project" value="InterPro"/>
</dbReference>
<sequence length="269" mass="30868">MSLLLLSQYDTDSESDDKDNISNIYLNHEEEKIFEDVLQVMYSILDMVEHTIHYDNSFDTNKFQLYSYRPLIMEVDESESEPEAWTLSGTDESESDLETTNLTKDSCKTAGELGICDLPPIEKLTISVDLKCLVQIGIIHSIIDPLVLIHSFKNVPVLDIDSVLFCKDGSSLGKIFDVIGPVSQPDYILRFNSKEEIRQCGLQSNSPIYYAFGQKDQITKYVFVHDLEKDKGSDASWKDNNEPPPEELDYSDDETERMNNWKRKAKTRR</sequence>
<dbReference type="GO" id="GO:0003723">
    <property type="term" value="F:RNA binding"/>
    <property type="evidence" value="ECO:0007669"/>
    <property type="project" value="UniProtKB-KW"/>
</dbReference>
<dbReference type="GO" id="GO:0043489">
    <property type="term" value="P:RNA stabilization"/>
    <property type="evidence" value="ECO:0007669"/>
    <property type="project" value="UniProtKB-ARBA"/>
</dbReference>
<dbReference type="Pfam" id="PF04410">
    <property type="entry name" value="Gar1"/>
    <property type="match status" value="1"/>
</dbReference>
<dbReference type="OMA" id="PEPYTKY"/>
<organism evidence="9 10">
    <name type="scientific">Blomia tropicalis</name>
    <name type="common">Mite</name>
    <dbReference type="NCBI Taxonomy" id="40697"/>
    <lineage>
        <taxon>Eukaryota</taxon>
        <taxon>Metazoa</taxon>
        <taxon>Ecdysozoa</taxon>
        <taxon>Arthropoda</taxon>
        <taxon>Chelicerata</taxon>
        <taxon>Arachnida</taxon>
        <taxon>Acari</taxon>
        <taxon>Acariformes</taxon>
        <taxon>Sarcoptiformes</taxon>
        <taxon>Astigmata</taxon>
        <taxon>Glycyphagoidea</taxon>
        <taxon>Echimyopodidae</taxon>
        <taxon>Blomia</taxon>
    </lineage>
</organism>
<dbReference type="PANTHER" id="PTHR31633">
    <property type="entry name" value="H/ACA RIBONUCLEOPROTEIN COMPLEX NON-CORE SUBUNIT NAF1"/>
    <property type="match status" value="1"/>
</dbReference>
<dbReference type="GO" id="GO:0005730">
    <property type="term" value="C:nucleolus"/>
    <property type="evidence" value="ECO:0007669"/>
    <property type="project" value="UniProtKB-SubCell"/>
</dbReference>
<evidence type="ECO:0000256" key="2">
    <source>
        <dbReference type="ARBA" id="ARBA00022517"/>
    </source>
</evidence>
<keyword evidence="10" id="KW-1185">Reference proteome</keyword>
<dbReference type="AlphaFoldDB" id="A0A9Q0RP68"/>
<feature type="compositionally biased region" description="Acidic residues" evidence="8">
    <location>
        <begin position="244"/>
        <end position="255"/>
    </location>
</feature>
<evidence type="ECO:0000256" key="1">
    <source>
        <dbReference type="ARBA" id="ARBA00009801"/>
    </source>
</evidence>
<evidence type="ECO:0000256" key="3">
    <source>
        <dbReference type="ARBA" id="ARBA00022552"/>
    </source>
</evidence>
<keyword evidence="7" id="KW-0687">Ribonucleoprotein</keyword>
<dbReference type="GO" id="GO:0000493">
    <property type="term" value="P:box H/ACA snoRNP assembly"/>
    <property type="evidence" value="ECO:0007669"/>
    <property type="project" value="InterPro"/>
</dbReference>
<dbReference type="PANTHER" id="PTHR31633:SF1">
    <property type="entry name" value="H_ACA RIBONUCLEOPROTEIN COMPLEX NON-CORE SUBUNIT NAF1"/>
    <property type="match status" value="1"/>
</dbReference>
<evidence type="ECO:0000313" key="9">
    <source>
        <dbReference type="EMBL" id="KAJ6221436.1"/>
    </source>
</evidence>
<keyword evidence="5 7" id="KW-0694">RNA-binding</keyword>